<evidence type="ECO:0000256" key="1">
    <source>
        <dbReference type="ARBA" id="ARBA00001968"/>
    </source>
</evidence>
<name>A0A815U292_ADIRI</name>
<dbReference type="EMBL" id="CAJNOJ010000687">
    <property type="protein sequence ID" value="CAF1510030.1"/>
    <property type="molecule type" value="Genomic_DNA"/>
</dbReference>
<comment type="cofactor">
    <cofactor evidence="1">
        <name>a divalent metal cation</name>
        <dbReference type="ChEBI" id="CHEBI:60240"/>
    </cofactor>
</comment>
<evidence type="ECO:0000256" key="2">
    <source>
        <dbReference type="ARBA" id="ARBA00022723"/>
    </source>
</evidence>
<feature type="compositionally biased region" description="Acidic residues" evidence="4">
    <location>
        <begin position="284"/>
        <end position="298"/>
    </location>
</feature>
<evidence type="ECO:0000256" key="4">
    <source>
        <dbReference type="SAM" id="MobiDB-lite"/>
    </source>
</evidence>
<dbReference type="PROSITE" id="PS50966">
    <property type="entry name" value="ZF_SWIM"/>
    <property type="match status" value="1"/>
</dbReference>
<keyword evidence="2" id="KW-0479">Metal-binding</keyword>
<keyword evidence="3" id="KW-0862">Zinc</keyword>
<evidence type="ECO:0000256" key="3">
    <source>
        <dbReference type="PROSITE-ProRule" id="PRU00325"/>
    </source>
</evidence>
<evidence type="ECO:0000313" key="6">
    <source>
        <dbReference type="EMBL" id="CAF1510030.1"/>
    </source>
</evidence>
<dbReference type="OrthoDB" id="10046738at2759"/>
<feature type="domain" description="SWIM-type" evidence="5">
    <location>
        <begin position="206"/>
        <end position="249"/>
    </location>
</feature>
<keyword evidence="3" id="KW-0863">Zinc-finger</keyword>
<sequence length="298" mass="34166">MPDFLKGKKQLSSAEANHSRCVAKVRWIIESVNGKIKQWRYFSQTIQNSSTPFVGGYLNIICALINAYTKTSNIESDNQKQWATRMLELRDKENQLEQRLQQINQTKNRPQWKKYDAQMVNFPTLTEEDVQHICFGSYLFSFLSTLLISFNIGTYQIKQAKSYIEEHLKPSILDNEKYEFVVELSTKHVDLVRVRFASRHSSNKTYIATVQFDEDDYDEPIKGWFCTCAAGARIIGFCTHITALIWHLGVCRGETDSSDPQLSANNLLSNLEDCIQYSDNTSSSDDDDDSSETSSDDD</sequence>
<reference evidence="6" key="1">
    <citation type="submission" date="2021-02" db="EMBL/GenBank/DDBJ databases">
        <authorList>
            <person name="Nowell W R."/>
        </authorList>
    </citation>
    <scope>NUCLEOTIDE SEQUENCE</scope>
</reference>
<dbReference type="GO" id="GO:0008270">
    <property type="term" value="F:zinc ion binding"/>
    <property type="evidence" value="ECO:0007669"/>
    <property type="project" value="UniProtKB-KW"/>
</dbReference>
<dbReference type="AlphaFoldDB" id="A0A815U292"/>
<gene>
    <name evidence="6" type="ORF">EDS130_LOCUS43185</name>
</gene>
<dbReference type="InterPro" id="IPR007527">
    <property type="entry name" value="Znf_SWIM"/>
</dbReference>
<comment type="caution">
    <text evidence="6">The sequence shown here is derived from an EMBL/GenBank/DDBJ whole genome shotgun (WGS) entry which is preliminary data.</text>
</comment>
<dbReference type="Proteomes" id="UP000663852">
    <property type="component" value="Unassembled WGS sequence"/>
</dbReference>
<organism evidence="6 7">
    <name type="scientific">Adineta ricciae</name>
    <name type="common">Rotifer</name>
    <dbReference type="NCBI Taxonomy" id="249248"/>
    <lineage>
        <taxon>Eukaryota</taxon>
        <taxon>Metazoa</taxon>
        <taxon>Spiralia</taxon>
        <taxon>Gnathifera</taxon>
        <taxon>Rotifera</taxon>
        <taxon>Eurotatoria</taxon>
        <taxon>Bdelloidea</taxon>
        <taxon>Adinetida</taxon>
        <taxon>Adinetidae</taxon>
        <taxon>Adineta</taxon>
    </lineage>
</organism>
<dbReference type="Pfam" id="PF13359">
    <property type="entry name" value="DDE_Tnp_4"/>
    <property type="match status" value="1"/>
</dbReference>
<feature type="region of interest" description="Disordered" evidence="4">
    <location>
        <begin position="277"/>
        <end position="298"/>
    </location>
</feature>
<evidence type="ECO:0000259" key="5">
    <source>
        <dbReference type="PROSITE" id="PS50966"/>
    </source>
</evidence>
<protein>
    <recommendedName>
        <fullName evidence="5">SWIM-type domain-containing protein</fullName>
    </recommendedName>
</protein>
<accession>A0A815U292</accession>
<evidence type="ECO:0000313" key="7">
    <source>
        <dbReference type="Proteomes" id="UP000663852"/>
    </source>
</evidence>
<proteinExistence type="predicted"/>
<dbReference type="InterPro" id="IPR027806">
    <property type="entry name" value="HARBI1_dom"/>
</dbReference>